<dbReference type="SUPFAM" id="SSF46785">
    <property type="entry name" value="Winged helix' DNA-binding domain"/>
    <property type="match status" value="1"/>
</dbReference>
<protein>
    <recommendedName>
        <fullName evidence="4">Anaphase-promoting complex subunit 2</fullName>
    </recommendedName>
</protein>
<dbReference type="FunFam" id="1.20.5.2950:FF:000001">
    <property type="entry name" value="V-type proton ATPase subunit G"/>
    <property type="match status" value="1"/>
</dbReference>
<dbReference type="InterPro" id="IPR059120">
    <property type="entry name" value="Cullin-like_AB"/>
</dbReference>
<dbReference type="Gene3D" id="1.20.5.2950">
    <property type="match status" value="1"/>
</dbReference>
<evidence type="ECO:0000313" key="21">
    <source>
        <dbReference type="Proteomes" id="UP001152622"/>
    </source>
</evidence>
<dbReference type="InterPro" id="IPR044554">
    <property type="entry name" value="ANAPC2"/>
</dbReference>
<dbReference type="InterPro" id="IPR036317">
    <property type="entry name" value="Cullin_homology_sf"/>
</dbReference>
<dbReference type="SMART" id="SM00182">
    <property type="entry name" value="CULLIN"/>
    <property type="match status" value="1"/>
</dbReference>
<dbReference type="InterPro" id="IPR005124">
    <property type="entry name" value="V-ATPase_G"/>
</dbReference>
<proteinExistence type="inferred from homology"/>
<dbReference type="GO" id="GO:0070979">
    <property type="term" value="P:protein K11-linked ubiquitination"/>
    <property type="evidence" value="ECO:0007669"/>
    <property type="project" value="TreeGrafter"/>
</dbReference>
<keyword evidence="21" id="KW-1185">Reference proteome</keyword>
<evidence type="ECO:0000256" key="1">
    <source>
        <dbReference type="ARBA" id="ARBA00004107"/>
    </source>
</evidence>
<evidence type="ECO:0000256" key="16">
    <source>
        <dbReference type="SAM" id="Coils"/>
    </source>
</evidence>
<keyword evidence="10" id="KW-0833">Ubl conjugation pathway</keyword>
<reference evidence="20" key="1">
    <citation type="journal article" date="2023" name="Science">
        <title>Genome structures resolve the early diversification of teleost fishes.</title>
        <authorList>
            <person name="Parey E."/>
            <person name="Louis A."/>
            <person name="Montfort J."/>
            <person name="Bouchez O."/>
            <person name="Roques C."/>
            <person name="Iampietro C."/>
            <person name="Lluch J."/>
            <person name="Castinel A."/>
            <person name="Donnadieu C."/>
            <person name="Desvignes T."/>
            <person name="Floi Bucao C."/>
            <person name="Jouanno E."/>
            <person name="Wen M."/>
            <person name="Mejri S."/>
            <person name="Dirks R."/>
            <person name="Jansen H."/>
            <person name="Henkel C."/>
            <person name="Chen W.J."/>
            <person name="Zahm M."/>
            <person name="Cabau C."/>
            <person name="Klopp C."/>
            <person name="Thompson A.W."/>
            <person name="Robinson-Rechavi M."/>
            <person name="Braasch I."/>
            <person name="Lecointre G."/>
            <person name="Bobe J."/>
            <person name="Postlethwait J.H."/>
            <person name="Berthelot C."/>
            <person name="Roest Crollius H."/>
            <person name="Guiguen Y."/>
        </authorList>
    </citation>
    <scope>NUCLEOTIDE SEQUENCE</scope>
    <source>
        <strain evidence="20">WJC10195</strain>
    </source>
</reference>
<dbReference type="Gene3D" id="1.20.1310.10">
    <property type="entry name" value="Cullin Repeats"/>
    <property type="match status" value="1"/>
</dbReference>
<dbReference type="EMBL" id="JAINUF010000011">
    <property type="protein sequence ID" value="KAJ8346991.1"/>
    <property type="molecule type" value="Genomic_DNA"/>
</dbReference>
<dbReference type="Pfam" id="PF26557">
    <property type="entry name" value="Cullin_AB"/>
    <property type="match status" value="1"/>
</dbReference>
<sequence length="1120" mass="125043">MKSGQSLVMPRELPAAWDAVTAALVSPMSTAGQSEESLSHAIALLCSQSLGQCVEGWLLETMQVRLTSAVVPEFWAGLEQPENELEERDRARILLQAFRTLLARLEPFLGGLERLGAWQDEGRGGLLGPGTLGLRERAFSVIRAILLFSPSALLQDRVLEFYSRTLAVHMSQEEEGGGGGGGGGEAALCPGCATPPQQCWCLEALEELQELSHILSRLQLLERVSSEAVTSILHRLVAQRMECRCRGEYEISFLSDFQEWLERVLGWLSRVFVSESGGLCAGMEQGIMPGVPGAGVERGVMVGGPGAGAERNIMAGGPGPGAGAERTIMAGGERAQPGGAVLQRWRCHMQQFFCRIYVNMRIEELFSIIRDFPDSTPAIEDLRFCLERTNQRQQLLTSLKSAFETRLLHPGVHTSDIITVYISAIKALRELDPSMVILQVACQPIRKYLRTREDTVRQIVASLTGDAEGCTDLANELSRADPVTLETQDSEDEGSDPEEWTPDPTDALTDKTGSKRRSSDIISLLVSIYGSKEIFIDEYRTVLADRLLHQLNYNTAREIRNVELLKLRFGESHMHYCEVMLKDVADSRRINTNIREEESRLPEEEQPPLALSAMILSSEFWPPLKEEKMELPPVVCQAMEAYTHRYEKLKAMRTLSWKPHLGSVTLDIELGDRTLTNLSVSPIHAAIILHFQDKSTWSLEELSGVLGVPQEMVRRKLALDEEGDSNTTTQSEQREEKLQLFWAYIQAMLTNLETMTLERIHAMLRMFGATGPVLTEMDVNELQAFLERKPKNQRPTRITTHIGARLVQRVVIYSNLKMASQSQGIQQLLQAEKRAAEKVAEARKRKTRRLKQAKEEAHAEIEQHRLQREKEFKTKEAAALGSHGNSAVEVDKETVHKMGHIQGSFQQNPEAVLGNLLKMQHHPRTLCCGFRRKMDPHVHDQHEHHGTMAPATTMSHGGDHGDHGGSDGANHMMQMTFYFGCKQVELLFAGLVINTPGEMFGACIGVFLMAALYEGLKIGREYLLRRNQVNVRYNSMPIPGSDGTVLMETHKTVGQRMLSLAHLLQTVLHVIQVVISYFLMLIFMTYNGYLCIAVAAGAGVGYFLFSWKKAVVVDITEHCH</sequence>
<evidence type="ECO:0000256" key="8">
    <source>
        <dbReference type="ARBA" id="ARBA00022776"/>
    </source>
</evidence>
<dbReference type="OrthoDB" id="5581181at2759"/>
<keyword evidence="11 18" id="KW-1133">Transmembrane helix</keyword>
<dbReference type="SUPFAM" id="SSF75632">
    <property type="entry name" value="Cullin homology domain"/>
    <property type="match status" value="1"/>
</dbReference>
<dbReference type="PANTHER" id="PTHR45957">
    <property type="entry name" value="ANAPHASE-PROMOTING COMPLEX SUBUNIT 2"/>
    <property type="match status" value="1"/>
</dbReference>
<dbReference type="InterPro" id="IPR036390">
    <property type="entry name" value="WH_DNA-bd_sf"/>
</dbReference>
<evidence type="ECO:0000256" key="10">
    <source>
        <dbReference type="ARBA" id="ARBA00022786"/>
    </source>
</evidence>
<dbReference type="InterPro" id="IPR007274">
    <property type="entry name" value="Cop_transporter"/>
</dbReference>
<dbReference type="GO" id="GO:0051301">
    <property type="term" value="P:cell division"/>
    <property type="evidence" value="ECO:0007669"/>
    <property type="project" value="UniProtKB-KW"/>
</dbReference>
<feature type="transmembrane region" description="Helical" evidence="18">
    <location>
        <begin position="1086"/>
        <end position="1105"/>
    </location>
</feature>
<evidence type="ECO:0000256" key="13">
    <source>
        <dbReference type="ARBA" id="ARBA00023136"/>
    </source>
</evidence>
<dbReference type="Pfam" id="PF08672">
    <property type="entry name" value="ANAPC2"/>
    <property type="match status" value="1"/>
</dbReference>
<dbReference type="PROSITE" id="PS50069">
    <property type="entry name" value="CULLIN_2"/>
    <property type="match status" value="1"/>
</dbReference>
<dbReference type="Pfam" id="PF04145">
    <property type="entry name" value="Ctr"/>
    <property type="match status" value="1"/>
</dbReference>
<dbReference type="AlphaFoldDB" id="A0A9Q1INY3"/>
<evidence type="ECO:0000256" key="6">
    <source>
        <dbReference type="ARBA" id="ARBA00022618"/>
    </source>
</evidence>
<feature type="compositionally biased region" description="Acidic residues" evidence="17">
    <location>
        <begin position="488"/>
        <end position="501"/>
    </location>
</feature>
<comment type="similarity">
    <text evidence="3">Belongs to the V-ATPase G subunit family.</text>
</comment>
<evidence type="ECO:0000256" key="12">
    <source>
        <dbReference type="ARBA" id="ARBA00023065"/>
    </source>
</evidence>
<dbReference type="GO" id="GO:0007091">
    <property type="term" value="P:metaphase/anaphase transition of mitotic cell cycle"/>
    <property type="evidence" value="ECO:0007669"/>
    <property type="project" value="TreeGrafter"/>
</dbReference>
<organism evidence="20 21">
    <name type="scientific">Synaphobranchus kaupii</name>
    <name type="common">Kaup's arrowtooth eel</name>
    <dbReference type="NCBI Taxonomy" id="118154"/>
    <lineage>
        <taxon>Eukaryota</taxon>
        <taxon>Metazoa</taxon>
        <taxon>Chordata</taxon>
        <taxon>Craniata</taxon>
        <taxon>Vertebrata</taxon>
        <taxon>Euteleostomi</taxon>
        <taxon>Actinopterygii</taxon>
        <taxon>Neopterygii</taxon>
        <taxon>Teleostei</taxon>
        <taxon>Anguilliformes</taxon>
        <taxon>Synaphobranchidae</taxon>
        <taxon>Synaphobranchus</taxon>
    </lineage>
</organism>
<comment type="similarity">
    <text evidence="15">Belongs to the cullin family.</text>
</comment>
<evidence type="ECO:0000259" key="19">
    <source>
        <dbReference type="PROSITE" id="PS50069"/>
    </source>
</evidence>
<comment type="pathway">
    <text evidence="2">Protein modification; protein ubiquitination.</text>
</comment>
<dbReference type="InterPro" id="IPR057975">
    <property type="entry name" value="TPR_ANAPC2"/>
</dbReference>
<dbReference type="InterPro" id="IPR016158">
    <property type="entry name" value="Cullin_homology"/>
</dbReference>
<evidence type="ECO:0000256" key="11">
    <source>
        <dbReference type="ARBA" id="ARBA00022989"/>
    </source>
</evidence>
<keyword evidence="9" id="KW-0375">Hydrogen ion transport</keyword>
<evidence type="ECO:0000256" key="18">
    <source>
        <dbReference type="SAM" id="Phobius"/>
    </source>
</evidence>
<feature type="coiled-coil region" evidence="16">
    <location>
        <begin position="825"/>
        <end position="870"/>
    </location>
</feature>
<dbReference type="NCBIfam" id="TIGR01147">
    <property type="entry name" value="V_ATP_synt_G"/>
    <property type="match status" value="1"/>
</dbReference>
<evidence type="ECO:0000256" key="4">
    <source>
        <dbReference type="ARBA" id="ARBA00016068"/>
    </source>
</evidence>
<feature type="transmembrane region" description="Helical" evidence="18">
    <location>
        <begin position="1060"/>
        <end position="1080"/>
    </location>
</feature>
<dbReference type="FunFam" id="1.20.1310.10:FF:000027">
    <property type="entry name" value="Anaphase-promoting complex subunit 2"/>
    <property type="match status" value="1"/>
</dbReference>
<feature type="domain" description="Cullin family profile" evidence="19">
    <location>
        <begin position="522"/>
        <end position="717"/>
    </location>
</feature>
<keyword evidence="14" id="KW-0131">Cell cycle</keyword>
<dbReference type="GO" id="GO:0046961">
    <property type="term" value="F:proton-transporting ATPase activity, rotational mechanism"/>
    <property type="evidence" value="ECO:0007669"/>
    <property type="project" value="InterPro"/>
</dbReference>
<evidence type="ECO:0000256" key="3">
    <source>
        <dbReference type="ARBA" id="ARBA00010066"/>
    </source>
</evidence>
<dbReference type="Pfam" id="PF25773">
    <property type="entry name" value="TPR_ANAPC2"/>
    <property type="match status" value="1"/>
</dbReference>
<evidence type="ECO:0000256" key="2">
    <source>
        <dbReference type="ARBA" id="ARBA00004906"/>
    </source>
</evidence>
<evidence type="ECO:0000256" key="14">
    <source>
        <dbReference type="ARBA" id="ARBA00023306"/>
    </source>
</evidence>
<dbReference type="GO" id="GO:0031902">
    <property type="term" value="C:late endosome membrane"/>
    <property type="evidence" value="ECO:0007669"/>
    <property type="project" value="UniProtKB-SubCell"/>
</dbReference>
<keyword evidence="5" id="KW-0813">Transport</keyword>
<dbReference type="GO" id="GO:0016471">
    <property type="term" value="C:vacuolar proton-transporting V-type ATPase complex"/>
    <property type="evidence" value="ECO:0007669"/>
    <property type="project" value="InterPro"/>
</dbReference>
<dbReference type="Proteomes" id="UP001152622">
    <property type="component" value="Chromosome 11"/>
</dbReference>
<dbReference type="PANTHER" id="PTHR45957:SF1">
    <property type="entry name" value="ANAPHASE-PROMOTING COMPLEX SUBUNIT 2"/>
    <property type="match status" value="1"/>
</dbReference>
<gene>
    <name evidence="20" type="ORF">SKAU_G00283920</name>
</gene>
<comment type="caution">
    <text evidence="20">The sequence shown here is derived from an EMBL/GenBank/DDBJ whole genome shotgun (WGS) entry which is preliminary data.</text>
</comment>
<evidence type="ECO:0000256" key="5">
    <source>
        <dbReference type="ARBA" id="ARBA00022448"/>
    </source>
</evidence>
<keyword evidence="6" id="KW-0132">Cell division</keyword>
<keyword evidence="13 18" id="KW-0472">Membrane</keyword>
<keyword evidence="16" id="KW-0175">Coiled coil</keyword>
<feature type="region of interest" description="Disordered" evidence="17">
    <location>
        <begin position="481"/>
        <end position="513"/>
    </location>
</feature>
<dbReference type="Pfam" id="PF03179">
    <property type="entry name" value="V-ATPase_G"/>
    <property type="match status" value="1"/>
</dbReference>
<keyword evidence="7 18" id="KW-0812">Transmembrane</keyword>
<evidence type="ECO:0000256" key="15">
    <source>
        <dbReference type="PROSITE-ProRule" id="PRU00330"/>
    </source>
</evidence>
<dbReference type="InterPro" id="IPR014786">
    <property type="entry name" value="ANAPC2_C"/>
</dbReference>
<evidence type="ECO:0000256" key="9">
    <source>
        <dbReference type="ARBA" id="ARBA00022781"/>
    </source>
</evidence>
<dbReference type="GO" id="GO:0005680">
    <property type="term" value="C:anaphase-promoting complex"/>
    <property type="evidence" value="ECO:0007669"/>
    <property type="project" value="TreeGrafter"/>
</dbReference>
<evidence type="ECO:0000256" key="7">
    <source>
        <dbReference type="ARBA" id="ARBA00022692"/>
    </source>
</evidence>
<keyword evidence="12" id="KW-0406">Ion transport</keyword>
<dbReference type="Gene3D" id="3.30.230.130">
    <property type="entry name" value="Cullin, Chain C, Domain 2"/>
    <property type="match status" value="1"/>
</dbReference>
<accession>A0A9Q1INY3</accession>
<dbReference type="GO" id="GO:0031625">
    <property type="term" value="F:ubiquitin protein ligase binding"/>
    <property type="evidence" value="ECO:0007669"/>
    <property type="project" value="InterPro"/>
</dbReference>
<dbReference type="GO" id="GO:0005375">
    <property type="term" value="F:copper ion transmembrane transporter activity"/>
    <property type="evidence" value="ECO:0007669"/>
    <property type="project" value="InterPro"/>
</dbReference>
<dbReference type="Gene3D" id="1.10.10.10">
    <property type="entry name" value="Winged helix-like DNA-binding domain superfamily/Winged helix DNA-binding domain"/>
    <property type="match status" value="1"/>
</dbReference>
<dbReference type="SMART" id="SM01013">
    <property type="entry name" value="APC2"/>
    <property type="match status" value="1"/>
</dbReference>
<name>A0A9Q1INY3_SYNKA</name>
<dbReference type="GO" id="GO:0006511">
    <property type="term" value="P:ubiquitin-dependent protein catabolic process"/>
    <property type="evidence" value="ECO:0007669"/>
    <property type="project" value="InterPro"/>
</dbReference>
<evidence type="ECO:0000313" key="20">
    <source>
        <dbReference type="EMBL" id="KAJ8346991.1"/>
    </source>
</evidence>
<comment type="subcellular location">
    <subcellularLocation>
        <location evidence="1">Late endosome membrane</location>
        <topology evidence="1">Multi-pass membrane protein</topology>
    </subcellularLocation>
</comment>
<keyword evidence="8" id="KW-0498">Mitosis</keyword>
<evidence type="ECO:0000256" key="17">
    <source>
        <dbReference type="SAM" id="MobiDB-lite"/>
    </source>
</evidence>
<dbReference type="InterPro" id="IPR036388">
    <property type="entry name" value="WH-like_DNA-bd_sf"/>
</dbReference>